<accession>A0A1H2KYM2</accession>
<dbReference type="RefSeq" id="WP_046770009.1">
    <property type="nucleotide sequence ID" value="NZ_LBMC01000018.1"/>
</dbReference>
<evidence type="ECO:0000256" key="1">
    <source>
        <dbReference type="SAM" id="Phobius"/>
    </source>
</evidence>
<dbReference type="OrthoDB" id="3297477at2"/>
<keyword evidence="3" id="KW-1185">Reference proteome</keyword>
<keyword evidence="1" id="KW-1133">Transmembrane helix</keyword>
<keyword evidence="1" id="KW-0812">Transmembrane</keyword>
<feature type="transmembrane region" description="Helical" evidence="1">
    <location>
        <begin position="158"/>
        <end position="180"/>
    </location>
</feature>
<feature type="transmembrane region" description="Helical" evidence="1">
    <location>
        <begin position="187"/>
        <end position="205"/>
    </location>
</feature>
<dbReference type="EMBL" id="LT629791">
    <property type="protein sequence ID" value="SDU73813.1"/>
    <property type="molecule type" value="Genomic_DNA"/>
</dbReference>
<reference evidence="3" key="1">
    <citation type="submission" date="2016-10" db="EMBL/GenBank/DDBJ databases">
        <authorList>
            <person name="Varghese N."/>
            <person name="Submissions S."/>
        </authorList>
    </citation>
    <scope>NUCLEOTIDE SEQUENCE [LARGE SCALE GENOMIC DNA]</scope>
    <source>
        <strain evidence="3">DSM 45079</strain>
    </source>
</reference>
<organism evidence="2 3">
    <name type="scientific">Jiangella alkaliphila</name>
    <dbReference type="NCBI Taxonomy" id="419479"/>
    <lineage>
        <taxon>Bacteria</taxon>
        <taxon>Bacillati</taxon>
        <taxon>Actinomycetota</taxon>
        <taxon>Actinomycetes</taxon>
        <taxon>Jiangellales</taxon>
        <taxon>Jiangellaceae</taxon>
        <taxon>Jiangella</taxon>
    </lineage>
</organism>
<feature type="transmembrane region" description="Helical" evidence="1">
    <location>
        <begin position="66"/>
        <end position="89"/>
    </location>
</feature>
<proteinExistence type="predicted"/>
<dbReference type="STRING" id="419479.SAMN04488563_4613"/>
<feature type="transmembrane region" description="Helical" evidence="1">
    <location>
        <begin position="116"/>
        <end position="138"/>
    </location>
</feature>
<protein>
    <recommendedName>
        <fullName evidence="4">ABC-2 family transporter protein</fullName>
    </recommendedName>
</protein>
<evidence type="ECO:0000313" key="3">
    <source>
        <dbReference type="Proteomes" id="UP000182977"/>
    </source>
</evidence>
<dbReference type="Proteomes" id="UP000182977">
    <property type="component" value="Chromosome I"/>
</dbReference>
<sequence>MTINAAGAGGYRVSFRAVVRSEWTKLWSLRSTWWVLGLAGLFTVGLAGVVGWATRRDDVAVTVDGAVESAFFGVDGLSLVLGVFGVVLMTGEYGSGLIRATLTAVPRRVPVLTAKALVLVAATLPVTVVVCVAAFVVHQAFAGAAGEVTLADAGVVRATLGAAVAPVGLAVLGLGLGAMLRHTAGGLAAYAGSVLIVPALLRPMLPESIEGDVMPYVPTFAGQAMYTVGGSETFPWMLSPGAGALVLAAWAGVFIAGGVAVLRARDA</sequence>
<feature type="transmembrane region" description="Helical" evidence="1">
    <location>
        <begin position="33"/>
        <end position="54"/>
    </location>
</feature>
<keyword evidence="1" id="KW-0472">Membrane</keyword>
<evidence type="ECO:0008006" key="4">
    <source>
        <dbReference type="Google" id="ProtNLM"/>
    </source>
</evidence>
<name>A0A1H2KYM2_9ACTN</name>
<feature type="transmembrane region" description="Helical" evidence="1">
    <location>
        <begin position="242"/>
        <end position="262"/>
    </location>
</feature>
<dbReference type="AlphaFoldDB" id="A0A1H2KYM2"/>
<evidence type="ECO:0000313" key="2">
    <source>
        <dbReference type="EMBL" id="SDU73813.1"/>
    </source>
</evidence>
<gene>
    <name evidence="2" type="ORF">SAMN04488563_4613</name>
</gene>